<reference evidence="1 2" key="1">
    <citation type="submission" date="2024-02" db="EMBL/GenBank/DDBJ databases">
        <title>FIRST GENOME SEQUENCES OF Leishmania (Viannia) shawi, Leishmania (Viannia) lindenbergi AND Leishmania (Viannia) utingensis.</title>
        <authorList>
            <person name="Resadore F."/>
            <person name="Custodio M.G.F."/>
            <person name="Boite M.C."/>
            <person name="Cupolillo E."/>
            <person name="Ferreira G.E.M."/>
        </authorList>
    </citation>
    <scope>NUCLEOTIDE SEQUENCE [LARGE SCALE GENOMIC DNA]</scope>
    <source>
        <strain evidence="1 2">MDAS/BR/1979/M5533</strain>
    </source>
</reference>
<evidence type="ECO:0008006" key="3">
    <source>
        <dbReference type="Google" id="ProtNLM"/>
    </source>
</evidence>
<name>A0AAW3B3E6_9TRYP</name>
<evidence type="ECO:0000313" key="1">
    <source>
        <dbReference type="EMBL" id="KAL0516717.1"/>
    </source>
</evidence>
<protein>
    <recommendedName>
        <fullName evidence="3">Secreted protein</fullName>
    </recommendedName>
</protein>
<comment type="caution">
    <text evidence="1">The sequence shown here is derived from an EMBL/GenBank/DDBJ whole genome shotgun (WGS) entry which is preliminary data.</text>
</comment>
<sequence length="81" mass="8065">MLRSSNTCPSTKRWGGGLVWLVLRASSSSPLVLHTGPATVGDGVGAKAGAAARGGQAFGVGPCRTGAADPATGARRQINTF</sequence>
<gene>
    <name evidence="1" type="ORF">Q4I28_008345</name>
</gene>
<dbReference type="EMBL" id="JBAMZN010000037">
    <property type="protein sequence ID" value="KAL0516717.1"/>
    <property type="molecule type" value="Genomic_DNA"/>
</dbReference>
<dbReference type="AlphaFoldDB" id="A0AAW3B3E6"/>
<organism evidence="1 2">
    <name type="scientific">Leishmania naiffi</name>
    <dbReference type="NCBI Taxonomy" id="5678"/>
    <lineage>
        <taxon>Eukaryota</taxon>
        <taxon>Discoba</taxon>
        <taxon>Euglenozoa</taxon>
        <taxon>Kinetoplastea</taxon>
        <taxon>Metakinetoplastina</taxon>
        <taxon>Trypanosomatida</taxon>
        <taxon>Trypanosomatidae</taxon>
        <taxon>Leishmaniinae</taxon>
        <taxon>Leishmania</taxon>
        <taxon>Leishmania naiffi species complex</taxon>
    </lineage>
</organism>
<dbReference type="Proteomes" id="UP001501274">
    <property type="component" value="Unassembled WGS sequence"/>
</dbReference>
<proteinExistence type="predicted"/>
<evidence type="ECO:0000313" key="2">
    <source>
        <dbReference type="Proteomes" id="UP001501274"/>
    </source>
</evidence>
<accession>A0AAW3B3E6</accession>
<keyword evidence="2" id="KW-1185">Reference proteome</keyword>